<keyword evidence="7" id="KW-1185">Reference proteome</keyword>
<dbReference type="Gene3D" id="3.40.50.2300">
    <property type="match status" value="1"/>
</dbReference>
<reference evidence="6 7" key="1">
    <citation type="journal article" date="2009" name="Appl. Environ. Microbiol.">
        <title>Three genomes from the phylum Acidobacteria provide insight into the lifestyles of these microorganisms in soils.</title>
        <authorList>
            <person name="Ward N.L."/>
            <person name="Challacombe J.F."/>
            <person name="Janssen P.H."/>
            <person name="Henrissat B."/>
            <person name="Coutinho P.M."/>
            <person name="Wu M."/>
            <person name="Xie G."/>
            <person name="Haft D.H."/>
            <person name="Sait M."/>
            <person name="Badger J."/>
            <person name="Barabote R.D."/>
            <person name="Bradley B."/>
            <person name="Brettin T.S."/>
            <person name="Brinkac L.M."/>
            <person name="Bruce D."/>
            <person name="Creasy T."/>
            <person name="Daugherty S.C."/>
            <person name="Davidsen T.M."/>
            <person name="DeBoy R.T."/>
            <person name="Detter J.C."/>
            <person name="Dodson R.J."/>
            <person name="Durkin A.S."/>
            <person name="Ganapathy A."/>
            <person name="Gwinn-Giglio M."/>
            <person name="Han C.S."/>
            <person name="Khouri H."/>
            <person name="Kiss H."/>
            <person name="Kothari S.P."/>
            <person name="Madupu R."/>
            <person name="Nelson K.E."/>
            <person name="Nelson W.C."/>
            <person name="Paulsen I."/>
            <person name="Penn K."/>
            <person name="Ren Q."/>
            <person name="Rosovitz M.J."/>
            <person name="Selengut J.D."/>
            <person name="Shrivastava S."/>
            <person name="Sullivan S.A."/>
            <person name="Tapia R."/>
            <person name="Thompson L.S."/>
            <person name="Watkins K.L."/>
            <person name="Yang Q."/>
            <person name="Yu C."/>
            <person name="Zafar N."/>
            <person name="Zhou L."/>
            <person name="Kuske C.R."/>
        </authorList>
    </citation>
    <scope>NUCLEOTIDE SEQUENCE [LARGE SCALE GENOMIC DNA]</scope>
    <source>
        <strain evidence="7">ATCC 51196 / DSM 11244 / BCRC 80197 / JCM 7670 / NBRC 15755 / NCIMB 13165 / 161</strain>
    </source>
</reference>
<keyword evidence="2" id="KW-0902">Two-component regulatory system</keyword>
<accession>C1FA60</accession>
<evidence type="ECO:0000259" key="5">
    <source>
        <dbReference type="PROSITE" id="PS50110"/>
    </source>
</evidence>
<feature type="modified residue" description="4-aspartylphosphate" evidence="3">
    <location>
        <position position="53"/>
    </location>
</feature>
<dbReference type="PANTHER" id="PTHR44591">
    <property type="entry name" value="STRESS RESPONSE REGULATOR PROTEIN 1"/>
    <property type="match status" value="1"/>
</dbReference>
<protein>
    <submittedName>
        <fullName evidence="6">Transcriptional regulatory protein cpxR homolog</fullName>
    </submittedName>
</protein>
<gene>
    <name evidence="6" type="primary">cpxR</name>
    <name evidence="6" type="ordered locus">ACP_2254</name>
</gene>
<dbReference type="InterPro" id="IPR011006">
    <property type="entry name" value="CheY-like_superfamily"/>
</dbReference>
<dbReference type="InterPro" id="IPR001789">
    <property type="entry name" value="Sig_transdc_resp-reg_receiver"/>
</dbReference>
<evidence type="ECO:0000256" key="2">
    <source>
        <dbReference type="ARBA" id="ARBA00023012"/>
    </source>
</evidence>
<dbReference type="GO" id="GO:0000160">
    <property type="term" value="P:phosphorelay signal transduction system"/>
    <property type="evidence" value="ECO:0007669"/>
    <property type="project" value="UniProtKB-KW"/>
</dbReference>
<feature type="compositionally biased region" description="Low complexity" evidence="4">
    <location>
        <begin position="128"/>
        <end position="143"/>
    </location>
</feature>
<evidence type="ECO:0000256" key="1">
    <source>
        <dbReference type="ARBA" id="ARBA00022553"/>
    </source>
</evidence>
<evidence type="ECO:0000256" key="4">
    <source>
        <dbReference type="SAM" id="MobiDB-lite"/>
    </source>
</evidence>
<dbReference type="RefSeq" id="WP_015897348.1">
    <property type="nucleotide sequence ID" value="NC_012483.1"/>
</dbReference>
<evidence type="ECO:0000313" key="7">
    <source>
        <dbReference type="Proteomes" id="UP000002207"/>
    </source>
</evidence>
<feature type="domain" description="Response regulatory" evidence="5">
    <location>
        <begin position="4"/>
        <end position="117"/>
    </location>
</feature>
<dbReference type="PROSITE" id="PS50110">
    <property type="entry name" value="RESPONSE_REGULATORY"/>
    <property type="match status" value="1"/>
</dbReference>
<keyword evidence="1 3" id="KW-0597">Phosphoprotein</keyword>
<dbReference type="EMBL" id="CP001472">
    <property type="protein sequence ID" value="ACO34101.1"/>
    <property type="molecule type" value="Genomic_DNA"/>
</dbReference>
<dbReference type="CDD" id="cd00156">
    <property type="entry name" value="REC"/>
    <property type="match status" value="1"/>
</dbReference>
<dbReference type="SMART" id="SM00448">
    <property type="entry name" value="REC"/>
    <property type="match status" value="1"/>
</dbReference>
<dbReference type="AlphaFoldDB" id="C1FA60"/>
<organism evidence="6 7">
    <name type="scientific">Acidobacterium capsulatum (strain ATCC 51196 / DSM 11244 / BCRC 80197 / JCM 7670 / NBRC 15755 / NCIMB 13165 / 161)</name>
    <dbReference type="NCBI Taxonomy" id="240015"/>
    <lineage>
        <taxon>Bacteria</taxon>
        <taxon>Pseudomonadati</taxon>
        <taxon>Acidobacteriota</taxon>
        <taxon>Terriglobia</taxon>
        <taxon>Terriglobales</taxon>
        <taxon>Acidobacteriaceae</taxon>
        <taxon>Acidobacterium</taxon>
    </lineage>
</organism>
<dbReference type="eggNOG" id="COG0745">
    <property type="taxonomic scope" value="Bacteria"/>
</dbReference>
<dbReference type="InterPro" id="IPR050595">
    <property type="entry name" value="Bact_response_regulator"/>
</dbReference>
<dbReference type="InParanoid" id="C1FA60"/>
<dbReference type="SUPFAM" id="SSF52172">
    <property type="entry name" value="CheY-like"/>
    <property type="match status" value="1"/>
</dbReference>
<dbReference type="Proteomes" id="UP000002207">
    <property type="component" value="Chromosome"/>
</dbReference>
<dbReference type="HOGENOM" id="CLU_000445_69_8_0"/>
<dbReference type="Pfam" id="PF00072">
    <property type="entry name" value="Response_reg"/>
    <property type="match status" value="1"/>
</dbReference>
<dbReference type="OrthoDB" id="9808843at2"/>
<sequence>MKRRILLVDDELAILLTLKAVLEISGFEVETAASAREAKSRIRNHQYHMVITDMRMENESAGLEVVKAAKAADYQPAVAMLTAFPLPGSEWREAGMDQMLVKPMNTTELIRQLEALLVSHEDKKQKAADAAAANSRKAPAKGAATKRVVAASREE</sequence>
<evidence type="ECO:0000313" key="6">
    <source>
        <dbReference type="EMBL" id="ACO34101.1"/>
    </source>
</evidence>
<dbReference type="PANTHER" id="PTHR44591:SF14">
    <property type="entry name" value="PROTEIN PILG"/>
    <property type="match status" value="1"/>
</dbReference>
<proteinExistence type="predicted"/>
<name>C1FA60_ACIC5</name>
<dbReference type="KEGG" id="aca:ACP_2254"/>
<evidence type="ECO:0000256" key="3">
    <source>
        <dbReference type="PROSITE-ProRule" id="PRU00169"/>
    </source>
</evidence>
<dbReference type="STRING" id="240015.ACP_2254"/>
<feature type="region of interest" description="Disordered" evidence="4">
    <location>
        <begin position="124"/>
        <end position="155"/>
    </location>
</feature>